<keyword evidence="2" id="KW-1185">Reference proteome</keyword>
<gene>
    <name evidence="1" type="ORF">E2I00_001319</name>
</gene>
<evidence type="ECO:0000313" key="2">
    <source>
        <dbReference type="Proteomes" id="UP000437017"/>
    </source>
</evidence>
<accession>A0A643BKJ1</accession>
<evidence type="ECO:0008006" key="3">
    <source>
        <dbReference type="Google" id="ProtNLM"/>
    </source>
</evidence>
<proteinExistence type="predicted"/>
<reference evidence="1 2" key="1">
    <citation type="journal article" date="2019" name="PLoS ONE">
        <title>Genomic analyses reveal an absence of contemporary introgressive admixture between fin whales and blue whales, despite known hybrids.</title>
        <authorList>
            <person name="Westbury M.V."/>
            <person name="Petersen B."/>
            <person name="Lorenzen E.D."/>
        </authorList>
    </citation>
    <scope>NUCLEOTIDE SEQUENCE [LARGE SCALE GENOMIC DNA]</scope>
    <source>
        <strain evidence="1">FinWhale-01</strain>
    </source>
</reference>
<evidence type="ECO:0000313" key="1">
    <source>
        <dbReference type="EMBL" id="KAB0388464.1"/>
    </source>
</evidence>
<organism evidence="1 2">
    <name type="scientific">Balaenoptera physalus</name>
    <name type="common">Fin whale</name>
    <name type="synonym">Balaena physalus</name>
    <dbReference type="NCBI Taxonomy" id="9770"/>
    <lineage>
        <taxon>Eukaryota</taxon>
        <taxon>Metazoa</taxon>
        <taxon>Chordata</taxon>
        <taxon>Craniata</taxon>
        <taxon>Vertebrata</taxon>
        <taxon>Euteleostomi</taxon>
        <taxon>Mammalia</taxon>
        <taxon>Eutheria</taxon>
        <taxon>Laurasiatheria</taxon>
        <taxon>Artiodactyla</taxon>
        <taxon>Whippomorpha</taxon>
        <taxon>Cetacea</taxon>
        <taxon>Mysticeti</taxon>
        <taxon>Balaenopteridae</taxon>
        <taxon>Balaenoptera</taxon>
    </lineage>
</organism>
<dbReference type="OrthoDB" id="9907178at2759"/>
<dbReference type="InterPro" id="IPR045860">
    <property type="entry name" value="Snake_toxin-like_sf"/>
</dbReference>
<dbReference type="AlphaFoldDB" id="A0A643BKJ1"/>
<comment type="caution">
    <text evidence="1">The sequence shown here is derived from an EMBL/GenBank/DDBJ whole genome shotgun (WGS) entry which is preliminary data.</text>
</comment>
<dbReference type="Proteomes" id="UP000437017">
    <property type="component" value="Unassembled WGS sequence"/>
</dbReference>
<protein>
    <recommendedName>
        <fullName evidence="3">UPAR/Ly6 domain-containing protein</fullName>
    </recommendedName>
</protein>
<sequence length="178" mass="19139">LRGEVPSGIGSLQGSSYNFSRRKAVLQVRVSHWSSQHHWGIIKHLGTSVSAAKMNCVTKGNYKKSLNPNGIKCPACFDVDDISCEPVLLTRTGAETKCLNVIGQVLLTCTGAETKCLNVIGQVFAMGCATETACNLKNISLLSNIKLHTYCVESNGRPQVTSITSSILTGLFLLKVLL</sequence>
<name>A0A643BKJ1_BALPH</name>
<feature type="non-terminal residue" evidence="1">
    <location>
        <position position="1"/>
    </location>
</feature>
<dbReference type="EMBL" id="SGJD01023791">
    <property type="protein sequence ID" value="KAB0388464.1"/>
    <property type="molecule type" value="Genomic_DNA"/>
</dbReference>
<dbReference type="Gene3D" id="2.10.60.10">
    <property type="entry name" value="CD59"/>
    <property type="match status" value="1"/>
</dbReference>